<evidence type="ECO:0000259" key="2">
    <source>
        <dbReference type="PROSITE" id="PS50191"/>
    </source>
</evidence>
<keyword evidence="4" id="KW-1185">Reference proteome</keyword>
<reference evidence="3" key="1">
    <citation type="submission" date="2023-08" db="EMBL/GenBank/DDBJ databases">
        <authorList>
            <person name="Chen Y."/>
            <person name="Shah S."/>
            <person name="Dougan E. K."/>
            <person name="Thang M."/>
            <person name="Chan C."/>
        </authorList>
    </citation>
    <scope>NUCLEOTIDE SEQUENCE</scope>
</reference>
<dbReference type="PANTHER" id="PTHR23324:SF83">
    <property type="entry name" value="SEC14-LIKE PROTEIN 2"/>
    <property type="match status" value="1"/>
</dbReference>
<dbReference type="SUPFAM" id="SSF46938">
    <property type="entry name" value="CRAL/TRIO N-terminal domain"/>
    <property type="match status" value="1"/>
</dbReference>
<dbReference type="InterPro" id="IPR001251">
    <property type="entry name" value="CRAL-TRIO_dom"/>
</dbReference>
<dbReference type="InterPro" id="IPR051064">
    <property type="entry name" value="SEC14/CRAL-TRIO_domain"/>
</dbReference>
<proteinExistence type="predicted"/>
<sequence>MAEKSKASNEPWSPSCLNDFWSLLGCEDEKLKQIRRERRLDLLQSLRRASSKQACDSPTEEDQRLRSFCCQRRRRKASPPKARPDAAATPWVWNPKPEEDELALEWKIVEHELDAESLRRLREFRQAVAAAGLDAHEACCKAPIAQRPGTLLRYLRARNWDLAAATKMLQDALDWRRDFRLDEKLDAWRAEWRDGSSGRARLWRKYGYIKYAGLDFEGLPVYLHRTSQCDANGLVREGGLETFILYHLVILEDSFNAAQERMMKTGKLITSFLEIYDQGDYGQVDGYLRRGMKAFEPYKAMIPILDKVYPERIRVAFVLRCPYVFASLWRVVESLLPPATVKKIRIKGYPAKTFVSEIKEYMLESNLPPHLRSDDRSLLAAAEPWGGWVPVGAGDE</sequence>
<dbReference type="PANTHER" id="PTHR23324">
    <property type="entry name" value="SEC14 RELATED PROTEIN"/>
    <property type="match status" value="1"/>
</dbReference>
<evidence type="ECO:0000313" key="4">
    <source>
        <dbReference type="Proteomes" id="UP001178507"/>
    </source>
</evidence>
<accession>A0AA36HRV2</accession>
<name>A0AA36HRV2_9DINO</name>
<dbReference type="Gene3D" id="3.40.525.10">
    <property type="entry name" value="CRAL-TRIO lipid binding domain"/>
    <property type="match status" value="1"/>
</dbReference>
<dbReference type="Pfam" id="PF00650">
    <property type="entry name" value="CRAL_TRIO"/>
    <property type="match status" value="1"/>
</dbReference>
<comment type="caution">
    <text evidence="3">The sequence shown here is derived from an EMBL/GenBank/DDBJ whole genome shotgun (WGS) entry which is preliminary data.</text>
</comment>
<feature type="region of interest" description="Disordered" evidence="1">
    <location>
        <begin position="72"/>
        <end position="92"/>
    </location>
</feature>
<organism evidence="3 4">
    <name type="scientific">Effrenium voratum</name>
    <dbReference type="NCBI Taxonomy" id="2562239"/>
    <lineage>
        <taxon>Eukaryota</taxon>
        <taxon>Sar</taxon>
        <taxon>Alveolata</taxon>
        <taxon>Dinophyceae</taxon>
        <taxon>Suessiales</taxon>
        <taxon>Symbiodiniaceae</taxon>
        <taxon>Effrenium</taxon>
    </lineage>
</organism>
<protein>
    <recommendedName>
        <fullName evidence="2">CRAL-TRIO domain-containing protein</fullName>
    </recommendedName>
</protein>
<dbReference type="InterPro" id="IPR036273">
    <property type="entry name" value="CRAL/TRIO_N_dom_sf"/>
</dbReference>
<dbReference type="PROSITE" id="PS50191">
    <property type="entry name" value="CRAL_TRIO"/>
    <property type="match status" value="1"/>
</dbReference>
<evidence type="ECO:0000256" key="1">
    <source>
        <dbReference type="SAM" id="MobiDB-lite"/>
    </source>
</evidence>
<dbReference type="SUPFAM" id="SSF52087">
    <property type="entry name" value="CRAL/TRIO domain"/>
    <property type="match status" value="1"/>
</dbReference>
<evidence type="ECO:0000313" key="3">
    <source>
        <dbReference type="EMBL" id="CAJ1374142.1"/>
    </source>
</evidence>
<dbReference type="InterPro" id="IPR036865">
    <property type="entry name" value="CRAL-TRIO_dom_sf"/>
</dbReference>
<dbReference type="SMART" id="SM00516">
    <property type="entry name" value="SEC14"/>
    <property type="match status" value="1"/>
</dbReference>
<dbReference type="CDD" id="cd00170">
    <property type="entry name" value="SEC14"/>
    <property type="match status" value="1"/>
</dbReference>
<dbReference type="EMBL" id="CAUJNA010000233">
    <property type="protein sequence ID" value="CAJ1374142.1"/>
    <property type="molecule type" value="Genomic_DNA"/>
</dbReference>
<feature type="domain" description="CRAL-TRIO" evidence="2">
    <location>
        <begin position="199"/>
        <end position="379"/>
    </location>
</feature>
<dbReference type="InterPro" id="IPR011074">
    <property type="entry name" value="CRAL/TRIO_N_dom"/>
</dbReference>
<dbReference type="GO" id="GO:0005737">
    <property type="term" value="C:cytoplasm"/>
    <property type="evidence" value="ECO:0007669"/>
    <property type="project" value="TreeGrafter"/>
</dbReference>
<dbReference type="Pfam" id="PF03765">
    <property type="entry name" value="CRAL_TRIO_N"/>
    <property type="match status" value="1"/>
</dbReference>
<dbReference type="SMART" id="SM01100">
    <property type="entry name" value="CRAL_TRIO_N"/>
    <property type="match status" value="1"/>
</dbReference>
<gene>
    <name evidence="3" type="ORF">EVOR1521_LOCUS3768</name>
</gene>
<dbReference type="AlphaFoldDB" id="A0AA36HRV2"/>
<dbReference type="Proteomes" id="UP001178507">
    <property type="component" value="Unassembled WGS sequence"/>
</dbReference>